<feature type="domain" description="Trigger factor ribosome-binding bacterial" evidence="10">
    <location>
        <begin position="1"/>
        <end position="145"/>
    </location>
</feature>
<organism evidence="12">
    <name type="scientific">uncultured bacterium</name>
    <name type="common">gcode 4</name>
    <dbReference type="NCBI Taxonomy" id="1234023"/>
    <lineage>
        <taxon>Bacteria</taxon>
        <taxon>environmental samples</taxon>
    </lineage>
</organism>
<dbReference type="AlphaFoldDB" id="K2FTF3"/>
<dbReference type="GO" id="GO:0015031">
    <property type="term" value="P:protein transport"/>
    <property type="evidence" value="ECO:0007669"/>
    <property type="project" value="UniProtKB-UniRule"/>
</dbReference>
<keyword evidence="7 9" id="KW-0413">Isomerase</keyword>
<dbReference type="Pfam" id="PF05698">
    <property type="entry name" value="Trigger_C"/>
    <property type="match status" value="1"/>
</dbReference>
<name>K2FTF3_9BACT</name>
<comment type="function">
    <text evidence="9">Involved in protein export. Acts as a chaperone by maintaining the newly synthesized protein in an open conformation. Functions as a peptidyl-prolyl cis-trans isomerase.</text>
</comment>
<dbReference type="EC" id="5.2.1.8" evidence="3 9"/>
<dbReference type="InterPro" id="IPR027304">
    <property type="entry name" value="Trigger_fact/SurA_dom_sf"/>
</dbReference>
<evidence type="ECO:0000259" key="11">
    <source>
        <dbReference type="Pfam" id="PF05698"/>
    </source>
</evidence>
<dbReference type="GO" id="GO:0051301">
    <property type="term" value="P:cell division"/>
    <property type="evidence" value="ECO:0007669"/>
    <property type="project" value="UniProtKB-KW"/>
</dbReference>
<comment type="domain">
    <text evidence="9">Consists of 3 domains; the N-terminus binds the ribosome, the middle domain has PPIase activity, while the C-terminus has intrinsic chaperone activity on its own.</text>
</comment>
<evidence type="ECO:0000256" key="7">
    <source>
        <dbReference type="ARBA" id="ARBA00023235"/>
    </source>
</evidence>
<evidence type="ECO:0000256" key="5">
    <source>
        <dbReference type="ARBA" id="ARBA00023110"/>
    </source>
</evidence>
<evidence type="ECO:0000256" key="1">
    <source>
        <dbReference type="ARBA" id="ARBA00000971"/>
    </source>
</evidence>
<evidence type="ECO:0000256" key="4">
    <source>
        <dbReference type="ARBA" id="ARBA00016902"/>
    </source>
</evidence>
<dbReference type="InterPro" id="IPR037041">
    <property type="entry name" value="Trigger_fac_C_sf"/>
</dbReference>
<dbReference type="Pfam" id="PF05697">
    <property type="entry name" value="Trigger_N"/>
    <property type="match status" value="1"/>
</dbReference>
<dbReference type="InterPro" id="IPR046357">
    <property type="entry name" value="PPIase_dom_sf"/>
</dbReference>
<dbReference type="Gene3D" id="3.10.50.40">
    <property type="match status" value="1"/>
</dbReference>
<evidence type="ECO:0000256" key="8">
    <source>
        <dbReference type="ARBA" id="ARBA00029986"/>
    </source>
</evidence>
<comment type="similarity">
    <text evidence="2 9">Belongs to the FKBP-type PPIase family. Tig subfamily.</text>
</comment>
<dbReference type="GO" id="GO:0006457">
    <property type="term" value="P:protein folding"/>
    <property type="evidence" value="ECO:0007669"/>
    <property type="project" value="UniProtKB-UniRule"/>
</dbReference>
<dbReference type="GO" id="GO:0003755">
    <property type="term" value="F:peptidyl-prolyl cis-trans isomerase activity"/>
    <property type="evidence" value="ECO:0007669"/>
    <property type="project" value="UniProtKB-UniRule"/>
</dbReference>
<dbReference type="SUPFAM" id="SSF54534">
    <property type="entry name" value="FKBP-like"/>
    <property type="match status" value="1"/>
</dbReference>
<dbReference type="GO" id="GO:0005737">
    <property type="term" value="C:cytoplasm"/>
    <property type="evidence" value="ECO:0007669"/>
    <property type="project" value="UniProtKB-SubCell"/>
</dbReference>
<gene>
    <name evidence="9" type="primary">tig</name>
    <name evidence="12" type="ORF">ACD_4C00416G0004</name>
</gene>
<dbReference type="InterPro" id="IPR036611">
    <property type="entry name" value="Trigger_fac_ribosome-bd_sf"/>
</dbReference>
<dbReference type="InterPro" id="IPR008880">
    <property type="entry name" value="Trigger_fac_C"/>
</dbReference>
<reference evidence="12" key="1">
    <citation type="journal article" date="2012" name="Science">
        <title>Fermentation, hydrogen, and sulfur metabolism in multiple uncultivated bacterial phyla.</title>
        <authorList>
            <person name="Wrighton K.C."/>
            <person name="Thomas B.C."/>
            <person name="Sharon I."/>
            <person name="Miller C.S."/>
            <person name="Castelle C.J."/>
            <person name="VerBerkmoes N.C."/>
            <person name="Wilkins M.J."/>
            <person name="Hettich R.L."/>
            <person name="Lipton M.S."/>
            <person name="Williams K.H."/>
            <person name="Long P.E."/>
            <person name="Banfield J.F."/>
        </authorList>
    </citation>
    <scope>NUCLEOTIDE SEQUENCE [LARGE SCALE GENOMIC DNA]</scope>
</reference>
<proteinExistence type="inferred from homology"/>
<dbReference type="SUPFAM" id="SSF109998">
    <property type="entry name" value="Triger factor/SurA peptide-binding domain-like"/>
    <property type="match status" value="1"/>
</dbReference>
<keyword evidence="6 9" id="KW-0143">Chaperone</keyword>
<accession>K2FTF3</accession>
<evidence type="ECO:0000259" key="10">
    <source>
        <dbReference type="Pfam" id="PF05697"/>
    </source>
</evidence>
<dbReference type="Gene3D" id="1.10.3120.10">
    <property type="entry name" value="Trigger factor, C-terminal domain"/>
    <property type="match status" value="1"/>
</dbReference>
<keyword evidence="9" id="KW-0963">Cytoplasm</keyword>
<dbReference type="SUPFAM" id="SSF102735">
    <property type="entry name" value="Trigger factor ribosome-binding domain"/>
    <property type="match status" value="1"/>
</dbReference>
<evidence type="ECO:0000256" key="6">
    <source>
        <dbReference type="ARBA" id="ARBA00023186"/>
    </source>
</evidence>
<dbReference type="InterPro" id="IPR005215">
    <property type="entry name" value="Trig_fac"/>
</dbReference>
<keyword evidence="9" id="KW-0132">Cell division</keyword>
<dbReference type="InterPro" id="IPR008881">
    <property type="entry name" value="Trigger_fac_ribosome-bd_bac"/>
</dbReference>
<dbReference type="Gene3D" id="3.30.70.1050">
    <property type="entry name" value="Trigger factor ribosome-binding domain"/>
    <property type="match status" value="1"/>
</dbReference>
<dbReference type="NCBIfam" id="TIGR00115">
    <property type="entry name" value="tig"/>
    <property type="match status" value="1"/>
</dbReference>
<keyword evidence="5 9" id="KW-0697">Rotamase</keyword>
<comment type="subcellular location">
    <subcellularLocation>
        <location evidence="9">Cytoplasm</location>
    </subcellularLocation>
    <text evidence="9">About half TF is bound to the ribosome near the polypeptide exit tunnel while the other half is free in the cytoplasm.</text>
</comment>
<protein>
    <recommendedName>
        <fullName evidence="4 9">Trigger factor</fullName>
        <shortName evidence="9">TF</shortName>
        <ecNumber evidence="3 9">5.2.1.8</ecNumber>
    </recommendedName>
    <alternativeName>
        <fullName evidence="8 9">PPIase</fullName>
    </alternativeName>
</protein>
<comment type="catalytic activity">
    <reaction evidence="1 9">
        <text>[protein]-peptidylproline (omega=180) = [protein]-peptidylproline (omega=0)</text>
        <dbReference type="Rhea" id="RHEA:16237"/>
        <dbReference type="Rhea" id="RHEA-COMP:10747"/>
        <dbReference type="Rhea" id="RHEA-COMP:10748"/>
        <dbReference type="ChEBI" id="CHEBI:83833"/>
        <dbReference type="ChEBI" id="CHEBI:83834"/>
        <dbReference type="EC" id="5.2.1.8"/>
    </reaction>
</comment>
<dbReference type="HAMAP" id="MF_00303">
    <property type="entry name" value="Trigger_factor_Tig"/>
    <property type="match status" value="1"/>
</dbReference>
<evidence type="ECO:0000313" key="12">
    <source>
        <dbReference type="EMBL" id="EKE26133.1"/>
    </source>
</evidence>
<dbReference type="PIRSF" id="PIRSF003095">
    <property type="entry name" value="Trigger_factor"/>
    <property type="match status" value="1"/>
</dbReference>
<sequence>MQSIVKRINPYTVELTIKESSKEFERCKEKVIEEISEQASIKWFRKWASIPVEIIAKNYWDDFIDNQATDKLLNEVYQKALRKETIVPTWPANIKELKSKTPFEIILEVEVLPEIEVDEKKIKKIKIKKSSVKVEASEIDQAISEIEKRFTTFEIVEWAQIELWDKVTIDTIGFDKKWWVEIPETKVNAFPLIIGSGSFIPWFEDKMIWGKVWDVVEFEITFPADYHSPDFASRKVYFMTTVFNIEKAKKPEWNEEFIEKLRWTKTDFEWFKKIIESEIFQEKEYRSRLKDEESLLEELTKISTIEIGEHLLEHEIDRIYKEQEDDIHSKWMNMWHYLEHIKKDKETYRQEIIKPEAQRRLKAELILEKLKNIIEVNIGEEEINSEIEKILSQYQNLDVLEKLRAKLIPWDSYYEDIKNRLKYKKIIDTFFE</sequence>
<dbReference type="EMBL" id="AMFJ01000932">
    <property type="protein sequence ID" value="EKE26133.1"/>
    <property type="molecule type" value="Genomic_DNA"/>
</dbReference>
<evidence type="ECO:0000256" key="9">
    <source>
        <dbReference type="HAMAP-Rule" id="MF_00303"/>
    </source>
</evidence>
<feature type="domain" description="Trigger factor C-terminal" evidence="11">
    <location>
        <begin position="271"/>
        <end position="429"/>
    </location>
</feature>
<evidence type="ECO:0000256" key="3">
    <source>
        <dbReference type="ARBA" id="ARBA00013194"/>
    </source>
</evidence>
<keyword evidence="9" id="KW-0131">Cell cycle</keyword>
<comment type="caution">
    <text evidence="12">The sequence shown here is derived from an EMBL/GenBank/DDBJ whole genome shotgun (WGS) entry which is preliminary data.</text>
</comment>
<evidence type="ECO:0000256" key="2">
    <source>
        <dbReference type="ARBA" id="ARBA00005464"/>
    </source>
</evidence>